<dbReference type="InterPro" id="IPR025857">
    <property type="entry name" value="MacB_PCD"/>
</dbReference>
<comment type="similarity">
    <text evidence="6">Belongs to the ABC-4 integral membrane protein family.</text>
</comment>
<feature type="domain" description="ABC3 transporter permease C-terminal" evidence="8">
    <location>
        <begin position="688"/>
        <end position="801"/>
    </location>
</feature>
<gene>
    <name evidence="10" type="ORF">A7985_22735</name>
</gene>
<evidence type="ECO:0000256" key="1">
    <source>
        <dbReference type="ARBA" id="ARBA00004651"/>
    </source>
</evidence>
<sequence length="808" mass="89033">MIRANDIRYTYRSMVKRYRLTLLTILVMATGLGLSVYLFAMLHIQVFKDLPFKDGDSLVQVYALKDGARNSGTSLLHDIDEIKKNVKSLQEFSIFRNVNLNVTGADGARRFNAVKSEPNIFQLTRTEPLHGRTFSAAENQVGSENVVVIGHSFWKNYYSGDVNAIGQLLRINGEQHKVIGIMPENYYFPVNAELWVPIRENAEKILRADAQNVFGLAHIKAGFNIDDVNKEIGLVMKRLEDRYPKTNSGVGAYVEFIPRSAAGDGIAIGYSLQVIAFLILILAAVNVGNLLLARTIERGKETAIRIALGAPRSRLISQILLETIIICVLGAILGVIALKFGLDLTEKITYSYSIDRPPFWWDFRLDQYALTLAAAFFFLTVVVVSIFPVWKSFKMDFNAALRDGTRGAQGRNDGRLNRILVMSEIFVTLTVLIAASVMAFVNQRALDADYGVDTSNAITAEILLSEASYQDAPRQAEFVETLHSRLTHHNGIHSAVIASALPGQYAQRLDIAIDGFEYSSEDSYAEVNYIATTVDTFQDLGVALVAGRYFNHSDKGLSKATVVVSASFAERFFSEGSAVGKRLRFVSENNNDFQWLTIVGVVGHTIQGSSLSAHGKLPNVFRPISQAPQSSLVVALKTSLSIEDSTKALREAVSSISPDLPVFKVETYDEKIERHTRPLEFITNVFLVFGLAAAVLAGSGIYGVLSNAILQKTQEVGVKRAFGATDKDIYIEFFKHGLKQFLIGGIPGAIVGSLMAFGMMQVFPVYLIDVIVIAFIVIALVLGVVLCATYIPTKRALSMEPVDAIRYE</sequence>
<keyword evidence="5 7" id="KW-0472">Membrane</keyword>
<evidence type="ECO:0000313" key="11">
    <source>
        <dbReference type="Proteomes" id="UP000093366"/>
    </source>
</evidence>
<feature type="transmembrane region" description="Helical" evidence="7">
    <location>
        <begin position="766"/>
        <end position="791"/>
    </location>
</feature>
<dbReference type="Pfam" id="PF12704">
    <property type="entry name" value="MacB_PCD"/>
    <property type="match status" value="2"/>
</dbReference>
<dbReference type="PANTHER" id="PTHR30572">
    <property type="entry name" value="MEMBRANE COMPONENT OF TRANSPORTER-RELATED"/>
    <property type="match status" value="1"/>
</dbReference>
<evidence type="ECO:0000313" key="10">
    <source>
        <dbReference type="EMBL" id="OCQ18835.1"/>
    </source>
</evidence>
<evidence type="ECO:0000256" key="2">
    <source>
        <dbReference type="ARBA" id="ARBA00022475"/>
    </source>
</evidence>
<feature type="transmembrane region" description="Helical" evidence="7">
    <location>
        <begin position="368"/>
        <end position="390"/>
    </location>
</feature>
<feature type="domain" description="MacB-like periplasmic core" evidence="9">
    <location>
        <begin position="21"/>
        <end position="232"/>
    </location>
</feature>
<keyword evidence="2" id="KW-1003">Cell membrane</keyword>
<dbReference type="PANTHER" id="PTHR30572:SF4">
    <property type="entry name" value="ABC TRANSPORTER PERMEASE YTRF"/>
    <property type="match status" value="1"/>
</dbReference>
<feature type="transmembrane region" description="Helical" evidence="7">
    <location>
        <begin position="20"/>
        <end position="42"/>
    </location>
</feature>
<feature type="transmembrane region" description="Helical" evidence="7">
    <location>
        <begin position="681"/>
        <end position="705"/>
    </location>
</feature>
<accession>A0A1C0TK17</accession>
<feature type="transmembrane region" description="Helical" evidence="7">
    <location>
        <begin position="319"/>
        <end position="342"/>
    </location>
</feature>
<evidence type="ECO:0000256" key="6">
    <source>
        <dbReference type="ARBA" id="ARBA00038076"/>
    </source>
</evidence>
<proteinExistence type="inferred from homology"/>
<keyword evidence="4 7" id="KW-1133">Transmembrane helix</keyword>
<feature type="transmembrane region" description="Helical" evidence="7">
    <location>
        <begin position="270"/>
        <end position="292"/>
    </location>
</feature>
<dbReference type="Proteomes" id="UP000093366">
    <property type="component" value="Unassembled WGS sequence"/>
</dbReference>
<dbReference type="GO" id="GO:0005886">
    <property type="term" value="C:plasma membrane"/>
    <property type="evidence" value="ECO:0007669"/>
    <property type="project" value="UniProtKB-SubCell"/>
</dbReference>
<evidence type="ECO:0000256" key="4">
    <source>
        <dbReference type="ARBA" id="ARBA00022989"/>
    </source>
</evidence>
<name>A0A1C0TK17_9GAMM</name>
<dbReference type="OrthoDB" id="9770036at2"/>
<feature type="transmembrane region" description="Helical" evidence="7">
    <location>
        <begin position="741"/>
        <end position="760"/>
    </location>
</feature>
<feature type="domain" description="MacB-like periplasmic core" evidence="9">
    <location>
        <begin position="518"/>
        <end position="651"/>
    </location>
</feature>
<evidence type="ECO:0000256" key="7">
    <source>
        <dbReference type="SAM" id="Phobius"/>
    </source>
</evidence>
<evidence type="ECO:0000256" key="5">
    <source>
        <dbReference type="ARBA" id="ARBA00023136"/>
    </source>
</evidence>
<dbReference type="GO" id="GO:0022857">
    <property type="term" value="F:transmembrane transporter activity"/>
    <property type="evidence" value="ECO:0007669"/>
    <property type="project" value="TreeGrafter"/>
</dbReference>
<comment type="subcellular location">
    <subcellularLocation>
        <location evidence="1">Cell membrane</location>
        <topology evidence="1">Multi-pass membrane protein</topology>
    </subcellularLocation>
</comment>
<protein>
    <recommendedName>
        <fullName evidence="12">FtsX-like permease family protein</fullName>
    </recommendedName>
</protein>
<feature type="transmembrane region" description="Helical" evidence="7">
    <location>
        <begin position="419"/>
        <end position="441"/>
    </location>
</feature>
<dbReference type="InterPro" id="IPR003838">
    <property type="entry name" value="ABC3_permease_C"/>
</dbReference>
<reference evidence="11" key="1">
    <citation type="submission" date="2016-07" db="EMBL/GenBank/DDBJ databases">
        <authorList>
            <person name="Florea S."/>
            <person name="Webb J.S."/>
            <person name="Jaromczyk J."/>
            <person name="Schardl C.L."/>
        </authorList>
    </citation>
    <scope>NUCLEOTIDE SEQUENCE [LARGE SCALE GENOMIC DNA]</scope>
    <source>
        <strain evidence="11">IPB1</strain>
    </source>
</reference>
<evidence type="ECO:0008006" key="12">
    <source>
        <dbReference type="Google" id="ProtNLM"/>
    </source>
</evidence>
<dbReference type="AlphaFoldDB" id="A0A1C0TK17"/>
<dbReference type="RefSeq" id="WP_065792715.1">
    <property type="nucleotide sequence ID" value="NZ_MAUJ01000012.1"/>
</dbReference>
<keyword evidence="3 7" id="KW-0812">Transmembrane</keyword>
<evidence type="ECO:0000259" key="9">
    <source>
        <dbReference type="Pfam" id="PF12704"/>
    </source>
</evidence>
<evidence type="ECO:0000256" key="3">
    <source>
        <dbReference type="ARBA" id="ARBA00022692"/>
    </source>
</evidence>
<dbReference type="EMBL" id="MAUJ01000012">
    <property type="protein sequence ID" value="OCQ18835.1"/>
    <property type="molecule type" value="Genomic_DNA"/>
</dbReference>
<dbReference type="Pfam" id="PF02687">
    <property type="entry name" value="FtsX"/>
    <property type="match status" value="2"/>
</dbReference>
<feature type="domain" description="ABC3 transporter permease C-terminal" evidence="8">
    <location>
        <begin position="274"/>
        <end position="396"/>
    </location>
</feature>
<organism evidence="10 11">
    <name type="scientific">Pseudoalteromonas luteoviolacea</name>
    <dbReference type="NCBI Taxonomy" id="43657"/>
    <lineage>
        <taxon>Bacteria</taxon>
        <taxon>Pseudomonadati</taxon>
        <taxon>Pseudomonadota</taxon>
        <taxon>Gammaproteobacteria</taxon>
        <taxon>Alteromonadales</taxon>
        <taxon>Pseudoalteromonadaceae</taxon>
        <taxon>Pseudoalteromonas</taxon>
    </lineage>
</organism>
<dbReference type="InterPro" id="IPR050250">
    <property type="entry name" value="Macrolide_Exporter_MacB"/>
</dbReference>
<comment type="caution">
    <text evidence="10">The sequence shown here is derived from an EMBL/GenBank/DDBJ whole genome shotgun (WGS) entry which is preliminary data.</text>
</comment>
<evidence type="ECO:0000259" key="8">
    <source>
        <dbReference type="Pfam" id="PF02687"/>
    </source>
</evidence>